<feature type="transmembrane region" description="Helical" evidence="1">
    <location>
        <begin position="30"/>
        <end position="52"/>
    </location>
</feature>
<organism evidence="2 3">
    <name type="scientific">Terfezia boudieri ATCC MYA-4762</name>
    <dbReference type="NCBI Taxonomy" id="1051890"/>
    <lineage>
        <taxon>Eukaryota</taxon>
        <taxon>Fungi</taxon>
        <taxon>Dikarya</taxon>
        <taxon>Ascomycota</taxon>
        <taxon>Pezizomycotina</taxon>
        <taxon>Pezizomycetes</taxon>
        <taxon>Pezizales</taxon>
        <taxon>Pezizaceae</taxon>
        <taxon>Terfezia</taxon>
    </lineage>
</organism>
<sequence length="73" mass="8472">MRKLHRNLGSDSFNCTIHTHTGARYLYIFVLRYLLIHWGLYSVLPSLFPSYIGRRPVKLKRSPSARDIQGLGL</sequence>
<keyword evidence="1" id="KW-0812">Transmembrane</keyword>
<dbReference type="InParanoid" id="A0A3N4LGP0"/>
<name>A0A3N4LGP0_9PEZI</name>
<dbReference type="Proteomes" id="UP000267821">
    <property type="component" value="Unassembled WGS sequence"/>
</dbReference>
<dbReference type="EMBL" id="ML121569">
    <property type="protein sequence ID" value="RPB20612.1"/>
    <property type="molecule type" value="Genomic_DNA"/>
</dbReference>
<keyword evidence="1" id="KW-0472">Membrane</keyword>
<accession>A0A3N4LGP0</accession>
<keyword evidence="1" id="KW-1133">Transmembrane helix</keyword>
<proteinExistence type="predicted"/>
<evidence type="ECO:0000313" key="2">
    <source>
        <dbReference type="EMBL" id="RPB20612.1"/>
    </source>
</evidence>
<evidence type="ECO:0000256" key="1">
    <source>
        <dbReference type="SAM" id="Phobius"/>
    </source>
</evidence>
<dbReference type="AlphaFoldDB" id="A0A3N4LGP0"/>
<keyword evidence="3" id="KW-1185">Reference proteome</keyword>
<protein>
    <submittedName>
        <fullName evidence="2">Uncharacterized protein</fullName>
    </submittedName>
</protein>
<evidence type="ECO:0000313" key="3">
    <source>
        <dbReference type="Proteomes" id="UP000267821"/>
    </source>
</evidence>
<gene>
    <name evidence="2" type="ORF">L211DRAFT_510049</name>
</gene>
<reference evidence="2 3" key="1">
    <citation type="journal article" date="2018" name="Nat. Ecol. Evol.">
        <title>Pezizomycetes genomes reveal the molecular basis of ectomycorrhizal truffle lifestyle.</title>
        <authorList>
            <person name="Murat C."/>
            <person name="Payen T."/>
            <person name="Noel B."/>
            <person name="Kuo A."/>
            <person name="Morin E."/>
            <person name="Chen J."/>
            <person name="Kohler A."/>
            <person name="Krizsan K."/>
            <person name="Balestrini R."/>
            <person name="Da Silva C."/>
            <person name="Montanini B."/>
            <person name="Hainaut M."/>
            <person name="Levati E."/>
            <person name="Barry K.W."/>
            <person name="Belfiori B."/>
            <person name="Cichocki N."/>
            <person name="Clum A."/>
            <person name="Dockter R.B."/>
            <person name="Fauchery L."/>
            <person name="Guy J."/>
            <person name="Iotti M."/>
            <person name="Le Tacon F."/>
            <person name="Lindquist E.A."/>
            <person name="Lipzen A."/>
            <person name="Malagnac F."/>
            <person name="Mello A."/>
            <person name="Molinier V."/>
            <person name="Miyauchi S."/>
            <person name="Poulain J."/>
            <person name="Riccioni C."/>
            <person name="Rubini A."/>
            <person name="Sitrit Y."/>
            <person name="Splivallo R."/>
            <person name="Traeger S."/>
            <person name="Wang M."/>
            <person name="Zifcakova L."/>
            <person name="Wipf D."/>
            <person name="Zambonelli A."/>
            <person name="Paolocci F."/>
            <person name="Nowrousian M."/>
            <person name="Ottonello S."/>
            <person name="Baldrian P."/>
            <person name="Spatafora J.W."/>
            <person name="Henrissat B."/>
            <person name="Nagy L.G."/>
            <person name="Aury J.M."/>
            <person name="Wincker P."/>
            <person name="Grigoriev I.V."/>
            <person name="Bonfante P."/>
            <person name="Martin F.M."/>
        </authorList>
    </citation>
    <scope>NUCLEOTIDE SEQUENCE [LARGE SCALE GENOMIC DNA]</scope>
    <source>
        <strain evidence="2 3">ATCC MYA-4762</strain>
    </source>
</reference>